<feature type="compositionally biased region" description="Polar residues" evidence="1">
    <location>
        <begin position="67"/>
        <end position="84"/>
    </location>
</feature>
<protein>
    <submittedName>
        <fullName evidence="2">Uncharacterized protein</fullName>
    </submittedName>
</protein>
<feature type="compositionally biased region" description="Acidic residues" evidence="1">
    <location>
        <begin position="99"/>
        <end position="112"/>
    </location>
</feature>
<comment type="caution">
    <text evidence="2">The sequence shown here is derived from an EMBL/GenBank/DDBJ whole genome shotgun (WGS) entry which is preliminary data.</text>
</comment>
<dbReference type="AlphaFoldDB" id="A0AAV5WGC7"/>
<keyword evidence="3" id="KW-1185">Reference proteome</keyword>
<evidence type="ECO:0000313" key="3">
    <source>
        <dbReference type="Proteomes" id="UP001432322"/>
    </source>
</evidence>
<evidence type="ECO:0000256" key="1">
    <source>
        <dbReference type="SAM" id="MobiDB-lite"/>
    </source>
</evidence>
<feature type="region of interest" description="Disordered" evidence="1">
    <location>
        <begin position="67"/>
        <end position="112"/>
    </location>
</feature>
<proteinExistence type="predicted"/>
<sequence>LPLPSPPPSFQLLCPPAVMSDNPIRLAFHRAFYEQLEAIATEGIMPSKGVSLSKLLCACYSVKSAGSDTETQEYQYTSKPQESTTRNEEKRAEKREEKKEEDEESGVLIEEI</sequence>
<accession>A0AAV5WGC7</accession>
<dbReference type="EMBL" id="BTSY01000005">
    <property type="protein sequence ID" value="GMT29535.1"/>
    <property type="molecule type" value="Genomic_DNA"/>
</dbReference>
<feature type="compositionally biased region" description="Basic and acidic residues" evidence="1">
    <location>
        <begin position="85"/>
        <end position="98"/>
    </location>
</feature>
<name>A0AAV5WGC7_9BILA</name>
<reference evidence="2" key="1">
    <citation type="submission" date="2023-10" db="EMBL/GenBank/DDBJ databases">
        <title>Genome assembly of Pristionchus species.</title>
        <authorList>
            <person name="Yoshida K."/>
            <person name="Sommer R.J."/>
        </authorList>
    </citation>
    <scope>NUCLEOTIDE SEQUENCE</scope>
    <source>
        <strain evidence="2">RS5133</strain>
    </source>
</reference>
<dbReference type="Proteomes" id="UP001432322">
    <property type="component" value="Unassembled WGS sequence"/>
</dbReference>
<evidence type="ECO:0000313" key="2">
    <source>
        <dbReference type="EMBL" id="GMT29535.1"/>
    </source>
</evidence>
<feature type="non-terminal residue" evidence="2">
    <location>
        <position position="112"/>
    </location>
</feature>
<organism evidence="2 3">
    <name type="scientific">Pristionchus fissidentatus</name>
    <dbReference type="NCBI Taxonomy" id="1538716"/>
    <lineage>
        <taxon>Eukaryota</taxon>
        <taxon>Metazoa</taxon>
        <taxon>Ecdysozoa</taxon>
        <taxon>Nematoda</taxon>
        <taxon>Chromadorea</taxon>
        <taxon>Rhabditida</taxon>
        <taxon>Rhabditina</taxon>
        <taxon>Diplogasteromorpha</taxon>
        <taxon>Diplogasteroidea</taxon>
        <taxon>Neodiplogasteridae</taxon>
        <taxon>Pristionchus</taxon>
    </lineage>
</organism>
<feature type="non-terminal residue" evidence="2">
    <location>
        <position position="1"/>
    </location>
</feature>
<gene>
    <name evidence="2" type="ORF">PFISCL1PPCAC_20832</name>
</gene>